<evidence type="ECO:0000313" key="1">
    <source>
        <dbReference type="EMBL" id="EXJ76631.1"/>
    </source>
</evidence>
<dbReference type="EMBL" id="AMGX01000001">
    <property type="protein sequence ID" value="EXJ76631.1"/>
    <property type="molecule type" value="Genomic_DNA"/>
</dbReference>
<sequence length="319" mass="35509">MDSAWTKNLKLELASLTQPDCRTFIRQRAFACIADFETGGIDLASSEFKSFMALSIGESIYVERPLLTDPSGPGEPNKVIRLDGNVSKSGLMLMIPPAEPMISEPNPDSWRIVEREEYEGQPEDCFSRTSLHLSFTNWSAPVSTGAAGRGRRSAEACLVETLVSVPDRGQWIGDLDVLTALRRGCSQPDHKFFYCHPCGHDLSRLGEKQSYPDCIVAIRSWEEFLDRPNNPAVVQAHENWEATLAAAAMGVARGDSVFFCRGAVCQDCLLKLETFGGEDLILIEHCSSLDNTSYISDGPRTRMTEKRGIWKLKRQTIRE</sequence>
<dbReference type="Proteomes" id="UP000019471">
    <property type="component" value="Unassembled WGS sequence"/>
</dbReference>
<dbReference type="GeneID" id="19185875"/>
<dbReference type="RefSeq" id="XP_007739948.1">
    <property type="nucleotide sequence ID" value="XM_007741758.1"/>
</dbReference>
<dbReference type="eggNOG" id="ENOG502SJYI">
    <property type="taxonomic scope" value="Eukaryota"/>
</dbReference>
<dbReference type="STRING" id="1182543.W9XI44"/>
<accession>W9XI44</accession>
<gene>
    <name evidence="1" type="ORF">A1O5_01139</name>
</gene>
<protein>
    <submittedName>
        <fullName evidence="1">Uncharacterized protein</fullName>
    </submittedName>
</protein>
<keyword evidence="2" id="KW-1185">Reference proteome</keyword>
<proteinExistence type="predicted"/>
<organism evidence="1 2">
    <name type="scientific">Cladophialophora psammophila CBS 110553</name>
    <dbReference type="NCBI Taxonomy" id="1182543"/>
    <lineage>
        <taxon>Eukaryota</taxon>
        <taxon>Fungi</taxon>
        <taxon>Dikarya</taxon>
        <taxon>Ascomycota</taxon>
        <taxon>Pezizomycotina</taxon>
        <taxon>Eurotiomycetes</taxon>
        <taxon>Chaetothyriomycetidae</taxon>
        <taxon>Chaetothyriales</taxon>
        <taxon>Herpotrichiellaceae</taxon>
        <taxon>Cladophialophora</taxon>
    </lineage>
</organism>
<name>W9XI44_9EURO</name>
<comment type="caution">
    <text evidence="1">The sequence shown here is derived from an EMBL/GenBank/DDBJ whole genome shotgun (WGS) entry which is preliminary data.</text>
</comment>
<evidence type="ECO:0000313" key="2">
    <source>
        <dbReference type="Proteomes" id="UP000019471"/>
    </source>
</evidence>
<dbReference type="HOGENOM" id="CLU_061837_0_0_1"/>
<dbReference type="AlphaFoldDB" id="W9XI44"/>
<dbReference type="OrthoDB" id="5354164at2759"/>
<reference evidence="1 2" key="1">
    <citation type="submission" date="2013-03" db="EMBL/GenBank/DDBJ databases">
        <title>The Genome Sequence of Cladophialophora psammophila CBS 110553.</title>
        <authorList>
            <consortium name="The Broad Institute Genomics Platform"/>
            <person name="Cuomo C."/>
            <person name="de Hoog S."/>
            <person name="Gorbushina A."/>
            <person name="Walker B."/>
            <person name="Young S.K."/>
            <person name="Zeng Q."/>
            <person name="Gargeya S."/>
            <person name="Fitzgerald M."/>
            <person name="Haas B."/>
            <person name="Abouelleil A."/>
            <person name="Allen A.W."/>
            <person name="Alvarado L."/>
            <person name="Arachchi H.M."/>
            <person name="Berlin A.M."/>
            <person name="Chapman S.B."/>
            <person name="Gainer-Dewar J."/>
            <person name="Goldberg J."/>
            <person name="Griggs A."/>
            <person name="Gujja S."/>
            <person name="Hansen M."/>
            <person name="Howarth C."/>
            <person name="Imamovic A."/>
            <person name="Ireland A."/>
            <person name="Larimer J."/>
            <person name="McCowan C."/>
            <person name="Murphy C."/>
            <person name="Pearson M."/>
            <person name="Poon T.W."/>
            <person name="Priest M."/>
            <person name="Roberts A."/>
            <person name="Saif S."/>
            <person name="Shea T."/>
            <person name="Sisk P."/>
            <person name="Sykes S."/>
            <person name="Wortman J."/>
            <person name="Nusbaum C."/>
            <person name="Birren B."/>
        </authorList>
    </citation>
    <scope>NUCLEOTIDE SEQUENCE [LARGE SCALE GENOMIC DNA]</scope>
    <source>
        <strain evidence="1 2">CBS 110553</strain>
    </source>
</reference>